<evidence type="ECO:0000259" key="11">
    <source>
        <dbReference type="PROSITE" id="PS50893"/>
    </source>
</evidence>
<dbReference type="SUPFAM" id="SSF52540">
    <property type="entry name" value="P-loop containing nucleoside triphosphate hydrolases"/>
    <property type="match status" value="1"/>
</dbReference>
<evidence type="ECO:0000313" key="13">
    <source>
        <dbReference type="EMBL" id="SFP65813.1"/>
    </source>
</evidence>
<dbReference type="PANTHER" id="PTHR43394">
    <property type="entry name" value="ATP-DEPENDENT PERMEASE MDL1, MITOCHONDRIAL"/>
    <property type="match status" value="1"/>
</dbReference>
<keyword evidence="4" id="KW-0997">Cell inner membrane</keyword>
<dbReference type="GO" id="GO:0005886">
    <property type="term" value="C:plasma membrane"/>
    <property type="evidence" value="ECO:0007669"/>
    <property type="project" value="UniProtKB-SubCell"/>
</dbReference>
<keyword evidence="2" id="KW-0813">Transport</keyword>
<feature type="transmembrane region" description="Helical" evidence="10">
    <location>
        <begin position="180"/>
        <end position="199"/>
    </location>
</feature>
<dbReference type="InterPro" id="IPR003593">
    <property type="entry name" value="AAA+_ATPase"/>
</dbReference>
<evidence type="ECO:0000256" key="8">
    <source>
        <dbReference type="ARBA" id="ARBA00022989"/>
    </source>
</evidence>
<keyword evidence="6" id="KW-0547">Nucleotide-binding</keyword>
<dbReference type="Gene3D" id="3.40.50.300">
    <property type="entry name" value="P-loop containing nucleotide triphosphate hydrolases"/>
    <property type="match status" value="1"/>
</dbReference>
<dbReference type="GO" id="GO:0016887">
    <property type="term" value="F:ATP hydrolysis activity"/>
    <property type="evidence" value="ECO:0007669"/>
    <property type="project" value="InterPro"/>
</dbReference>
<dbReference type="PROSITE" id="PS50893">
    <property type="entry name" value="ABC_TRANSPORTER_2"/>
    <property type="match status" value="1"/>
</dbReference>
<dbReference type="InterPro" id="IPR003439">
    <property type="entry name" value="ABC_transporter-like_ATP-bd"/>
</dbReference>
<feature type="domain" description="ABC transporter" evidence="11">
    <location>
        <begin position="354"/>
        <end position="588"/>
    </location>
</feature>
<evidence type="ECO:0000256" key="3">
    <source>
        <dbReference type="ARBA" id="ARBA00022475"/>
    </source>
</evidence>
<dbReference type="InterPro" id="IPR036640">
    <property type="entry name" value="ABC1_TM_sf"/>
</dbReference>
<dbReference type="InterPro" id="IPR039421">
    <property type="entry name" value="Type_1_exporter"/>
</dbReference>
<evidence type="ECO:0000313" key="14">
    <source>
        <dbReference type="Proteomes" id="UP000199137"/>
    </source>
</evidence>
<dbReference type="STRING" id="112413.SAMN05421854_106189"/>
<dbReference type="FunFam" id="3.40.50.300:FF:001001">
    <property type="entry name" value="Multidrug ABC transporter ATP-binding protein"/>
    <property type="match status" value="1"/>
</dbReference>
<keyword evidence="5 10" id="KW-0812">Transmembrane</keyword>
<dbReference type="SUPFAM" id="SSF90123">
    <property type="entry name" value="ABC transporter transmembrane region"/>
    <property type="match status" value="1"/>
</dbReference>
<dbReference type="CDD" id="cd07346">
    <property type="entry name" value="ABC_6TM_exporters"/>
    <property type="match status" value="1"/>
</dbReference>
<dbReference type="Pfam" id="PF00005">
    <property type="entry name" value="ABC_tran"/>
    <property type="match status" value="1"/>
</dbReference>
<accession>A0A1I5S4V5</accession>
<evidence type="ECO:0000256" key="6">
    <source>
        <dbReference type="ARBA" id="ARBA00022741"/>
    </source>
</evidence>
<dbReference type="InterPro" id="IPR027417">
    <property type="entry name" value="P-loop_NTPase"/>
</dbReference>
<keyword evidence="3" id="KW-1003">Cell membrane</keyword>
<comment type="subcellular location">
    <subcellularLocation>
        <location evidence="1">Cell membrane</location>
        <topology evidence="1">Multi-pass membrane protein</topology>
    </subcellularLocation>
</comment>
<dbReference type="InterPro" id="IPR011527">
    <property type="entry name" value="ABC1_TM_dom"/>
</dbReference>
<dbReference type="OrthoDB" id="9806127at2"/>
<dbReference type="Gene3D" id="1.20.1560.10">
    <property type="entry name" value="ABC transporter type 1, transmembrane domain"/>
    <property type="match status" value="1"/>
</dbReference>
<evidence type="ECO:0000256" key="7">
    <source>
        <dbReference type="ARBA" id="ARBA00022840"/>
    </source>
</evidence>
<sequence>MTQTGARAGRGPAAEVLLPIATAARTRQAAWRVLRPHRGLAAATLLVLVLATAVGLLAPRLLGGIVDLVVRGDGTAVLPIAAALALVALAQGGFQALGSAMVARLGQTAIAGVRETVVRKVLRIPAERVERAGSGDVLARLSGDVEAVNEAVGGVLPTLIDAGLAIVFTAAALVLLDWRFAVAALLAVPFQIAAVRWYLRVAVPVIARERVAEGARAQQLLDSIDGAATVRALRVEAEHLSRVAAASDRARKLSIRMAAVQRRFFGRLNYGELAGLAAILATGFLLVRSGTATLGAASAAALYFHRLFDQFNAILGSFDSAQAASGAFARLVGVADLPDPPRRAPRPSTSDRTVTVSGLSFAYDAGRPVLSEVDLTVGPGERLAIVGASGAGKTTLVKVIAGVLDAERGRVELGGVDTARHDTAELRRKCVLLSQEVHVFADTLAANLVLARADAAEDEMTAALAEVGAAGWFAALPDGLSTVLGRGGHPLTPAQAQQLALARLVLADPPIAILDEATAEAGSTGAKVLEAAADKALAGRTALVVAHRLTQAARADRIVVLEHGRVAEVGTHAELVAAGGGYAGLWRAWSANR</sequence>
<keyword evidence="9 10" id="KW-0472">Membrane</keyword>
<dbReference type="Proteomes" id="UP000199137">
    <property type="component" value="Unassembled WGS sequence"/>
</dbReference>
<feature type="transmembrane region" description="Helical" evidence="10">
    <location>
        <begin position="273"/>
        <end position="304"/>
    </location>
</feature>
<proteinExistence type="predicted"/>
<gene>
    <name evidence="13" type="ORF">SAMN05421854_106189</name>
</gene>
<dbReference type="EMBL" id="FOWC01000006">
    <property type="protein sequence ID" value="SFP65813.1"/>
    <property type="molecule type" value="Genomic_DNA"/>
</dbReference>
<evidence type="ECO:0000256" key="10">
    <source>
        <dbReference type="SAM" id="Phobius"/>
    </source>
</evidence>
<dbReference type="AlphaFoldDB" id="A0A1I5S4V5"/>
<dbReference type="Pfam" id="PF00664">
    <property type="entry name" value="ABC_membrane"/>
    <property type="match status" value="1"/>
</dbReference>
<evidence type="ECO:0000259" key="12">
    <source>
        <dbReference type="PROSITE" id="PS50929"/>
    </source>
</evidence>
<dbReference type="PANTHER" id="PTHR43394:SF1">
    <property type="entry name" value="ATP-BINDING CASSETTE SUB-FAMILY B MEMBER 10, MITOCHONDRIAL"/>
    <property type="match status" value="1"/>
</dbReference>
<dbReference type="PROSITE" id="PS50929">
    <property type="entry name" value="ABC_TM1F"/>
    <property type="match status" value="1"/>
</dbReference>
<evidence type="ECO:0000256" key="5">
    <source>
        <dbReference type="ARBA" id="ARBA00022692"/>
    </source>
</evidence>
<dbReference type="GO" id="GO:0005524">
    <property type="term" value="F:ATP binding"/>
    <property type="evidence" value="ECO:0007669"/>
    <property type="project" value="UniProtKB-KW"/>
</dbReference>
<dbReference type="GO" id="GO:0015421">
    <property type="term" value="F:ABC-type oligopeptide transporter activity"/>
    <property type="evidence" value="ECO:0007669"/>
    <property type="project" value="TreeGrafter"/>
</dbReference>
<dbReference type="SMART" id="SM00382">
    <property type="entry name" value="AAA"/>
    <property type="match status" value="1"/>
</dbReference>
<keyword evidence="7" id="KW-0067">ATP-binding</keyword>
<organism evidence="13 14">
    <name type="scientific">Amycolatopsis rubida</name>
    <dbReference type="NCBI Taxonomy" id="112413"/>
    <lineage>
        <taxon>Bacteria</taxon>
        <taxon>Bacillati</taxon>
        <taxon>Actinomycetota</taxon>
        <taxon>Actinomycetes</taxon>
        <taxon>Pseudonocardiales</taxon>
        <taxon>Pseudonocardiaceae</taxon>
        <taxon>Amycolatopsis</taxon>
    </lineage>
</organism>
<keyword evidence="8 10" id="KW-1133">Transmembrane helix</keyword>
<feature type="transmembrane region" description="Helical" evidence="10">
    <location>
        <begin position="74"/>
        <end position="94"/>
    </location>
</feature>
<evidence type="ECO:0000256" key="2">
    <source>
        <dbReference type="ARBA" id="ARBA00022448"/>
    </source>
</evidence>
<evidence type="ECO:0000256" key="4">
    <source>
        <dbReference type="ARBA" id="ARBA00022519"/>
    </source>
</evidence>
<evidence type="ECO:0000256" key="1">
    <source>
        <dbReference type="ARBA" id="ARBA00004651"/>
    </source>
</evidence>
<name>A0A1I5S4V5_9PSEU</name>
<feature type="transmembrane region" description="Helical" evidence="10">
    <location>
        <begin position="40"/>
        <end position="62"/>
    </location>
</feature>
<feature type="domain" description="ABC transmembrane type-1" evidence="12">
    <location>
        <begin position="42"/>
        <end position="323"/>
    </location>
</feature>
<evidence type="ECO:0000256" key="9">
    <source>
        <dbReference type="ARBA" id="ARBA00023136"/>
    </source>
</evidence>
<dbReference type="RefSeq" id="WP_093574628.1">
    <property type="nucleotide sequence ID" value="NZ_FOWC01000006.1"/>
</dbReference>
<protein>
    <submittedName>
        <fullName evidence="13">ABC-type multidrug transport system, ATPase and permease component</fullName>
    </submittedName>
</protein>
<reference evidence="13 14" key="1">
    <citation type="submission" date="2016-10" db="EMBL/GenBank/DDBJ databases">
        <authorList>
            <person name="de Groot N.N."/>
        </authorList>
    </citation>
    <scope>NUCLEOTIDE SEQUENCE [LARGE SCALE GENOMIC DNA]</scope>
    <source>
        <strain evidence="13 14">DSM 44637</strain>
    </source>
</reference>
<feature type="transmembrane region" description="Helical" evidence="10">
    <location>
        <begin position="151"/>
        <end position="174"/>
    </location>
</feature>